<dbReference type="Proteomes" id="UP000318431">
    <property type="component" value="Unassembled WGS sequence"/>
</dbReference>
<feature type="compositionally biased region" description="Basic and acidic residues" evidence="1">
    <location>
        <begin position="121"/>
        <end position="131"/>
    </location>
</feature>
<dbReference type="OrthoDB" id="8703226at2"/>
<feature type="region of interest" description="Disordered" evidence="1">
    <location>
        <begin position="58"/>
        <end position="138"/>
    </location>
</feature>
<organism evidence="2 3">
    <name type="scientific">Pseudoduganella lurida</name>
    <dbReference type="NCBI Taxonomy" id="1036180"/>
    <lineage>
        <taxon>Bacteria</taxon>
        <taxon>Pseudomonadati</taxon>
        <taxon>Pseudomonadota</taxon>
        <taxon>Betaproteobacteria</taxon>
        <taxon>Burkholderiales</taxon>
        <taxon>Oxalobacteraceae</taxon>
        <taxon>Telluria group</taxon>
        <taxon>Pseudoduganella</taxon>
    </lineage>
</organism>
<evidence type="ECO:0000313" key="3">
    <source>
        <dbReference type="Proteomes" id="UP000318431"/>
    </source>
</evidence>
<accession>A0A562QZ48</accession>
<name>A0A562QZ48_9BURK</name>
<keyword evidence="3" id="KW-1185">Reference proteome</keyword>
<gene>
    <name evidence="2" type="ORF">IP91_04452</name>
</gene>
<comment type="caution">
    <text evidence="2">The sequence shown here is derived from an EMBL/GenBank/DDBJ whole genome shotgun (WGS) entry which is preliminary data.</text>
</comment>
<sequence>MQSTLTYPGGPRPRLVAGLAVSLLLHAVLLLLLRAPSAPPPSDERRWAQPLTVLLVPPKVVPEPIRAPEPKAEPKPRRVQASARPAPEADTPATRPAPAPITVTQEEATAAAAPAPTPAQEEPRFDQEAARKSARGMYDAVKPPVTNWAAEKLNKDKEWKETKFERFGKAVANSAREDCKTAHASAGLLAPLFMLADKKDSGCKF</sequence>
<reference evidence="2 3" key="1">
    <citation type="journal article" date="2015" name="Stand. Genomic Sci.">
        <title>Genomic Encyclopedia of Bacterial and Archaeal Type Strains, Phase III: the genomes of soil and plant-associated and newly described type strains.</title>
        <authorList>
            <person name="Whitman W.B."/>
            <person name="Woyke T."/>
            <person name="Klenk H.P."/>
            <person name="Zhou Y."/>
            <person name="Lilburn T.G."/>
            <person name="Beck B.J."/>
            <person name="De Vos P."/>
            <person name="Vandamme P."/>
            <person name="Eisen J.A."/>
            <person name="Garrity G."/>
            <person name="Hugenholtz P."/>
            <person name="Kyrpides N.C."/>
        </authorList>
    </citation>
    <scope>NUCLEOTIDE SEQUENCE [LARGE SCALE GENOMIC DNA]</scope>
    <source>
        <strain evidence="2 3">CGMCC 1.10822</strain>
    </source>
</reference>
<feature type="compositionally biased region" description="Low complexity" evidence="1">
    <location>
        <begin position="104"/>
        <end position="120"/>
    </location>
</feature>
<dbReference type="EMBL" id="VLLB01000010">
    <property type="protein sequence ID" value="TWI61853.1"/>
    <property type="molecule type" value="Genomic_DNA"/>
</dbReference>
<feature type="compositionally biased region" description="Basic and acidic residues" evidence="1">
    <location>
        <begin position="66"/>
        <end position="76"/>
    </location>
</feature>
<evidence type="ECO:0000313" key="2">
    <source>
        <dbReference type="EMBL" id="TWI61853.1"/>
    </source>
</evidence>
<evidence type="ECO:0000256" key="1">
    <source>
        <dbReference type="SAM" id="MobiDB-lite"/>
    </source>
</evidence>
<dbReference type="AlphaFoldDB" id="A0A562QZ48"/>
<proteinExistence type="predicted"/>
<protein>
    <submittedName>
        <fullName evidence="2">Uncharacterized protein</fullName>
    </submittedName>
</protein>
<feature type="compositionally biased region" description="Low complexity" evidence="1">
    <location>
        <begin position="83"/>
        <end position="96"/>
    </location>
</feature>
<dbReference type="RefSeq" id="WP_145652100.1">
    <property type="nucleotide sequence ID" value="NZ_VLLB01000010.1"/>
</dbReference>